<dbReference type="PANTHER" id="PTHR45033">
    <property type="match status" value="1"/>
</dbReference>
<evidence type="ECO:0000313" key="2">
    <source>
        <dbReference type="EMBL" id="PAU68261.1"/>
    </source>
</evidence>
<dbReference type="InterPro" id="IPR013154">
    <property type="entry name" value="ADH-like_N"/>
</dbReference>
<dbReference type="AlphaFoldDB" id="A0A2A2EGY1"/>
<accession>A0A2A2EGY1</accession>
<gene>
    <name evidence="2" type="ORF">B1526_0446</name>
</gene>
<dbReference type="GO" id="GO:0016491">
    <property type="term" value="F:oxidoreductase activity"/>
    <property type="evidence" value="ECO:0007669"/>
    <property type="project" value="InterPro"/>
</dbReference>
<dbReference type="InterPro" id="IPR020843">
    <property type="entry name" value="ER"/>
</dbReference>
<dbReference type="Proteomes" id="UP000218399">
    <property type="component" value="Unassembled WGS sequence"/>
</dbReference>
<dbReference type="InterPro" id="IPR013149">
    <property type="entry name" value="ADH-like_C"/>
</dbReference>
<sequence>MRAVYVQDINPDRPLDALAVGELPQTPLPYGWTRIRTRAVSINHHDIWSLKGVGLSADMTPMILGTDVCGVLEEEPQGHTGLKAGDEVVAYTVVGADGAGVLAGERRTILSEKYPGTMADETQVPAANLFAKPANCTIEEAAALGTSWLTAYSMLFSCDHGAQVQPGDSVLIQGAGGGVSSAAIQLAHAAGLEVFVTSRSAEKLDVARRIGADVAVRVGERLPHKVDAVLDSVGSVTWSHSIRSVRPGGTVVTCGATSGDQPGAELTRVFFQDIRIQGNTMGSRDDFARMLRFVEHANLHPVIDATYPAEYAKDAFARVMSGNLFGKVVLTF</sequence>
<protein>
    <submittedName>
        <fullName evidence="2">Molecular chaperone GroES</fullName>
    </submittedName>
</protein>
<reference evidence="2 3" key="1">
    <citation type="journal article" date="2017" name="ISME J.">
        <title>Unveiling bifidobacterial biogeography across the mammalian branch of the tree of life.</title>
        <authorList>
            <person name="Milani C."/>
            <person name="Mangifesta M."/>
            <person name="Mancabelli L."/>
            <person name="Lugli G.A."/>
            <person name="James K."/>
            <person name="Duranti S."/>
            <person name="Turroni F."/>
            <person name="Ferrario C."/>
            <person name="Ossiprandi M.C."/>
            <person name="van Sinderen D."/>
            <person name="Ventura M."/>
        </authorList>
    </citation>
    <scope>NUCLEOTIDE SEQUENCE [LARGE SCALE GENOMIC DNA]</scope>
    <source>
        <strain evidence="3">Ham19E</strain>
    </source>
</reference>
<dbReference type="OrthoDB" id="9787435at2"/>
<dbReference type="Gene3D" id="3.90.180.10">
    <property type="entry name" value="Medium-chain alcohol dehydrogenases, catalytic domain"/>
    <property type="match status" value="1"/>
</dbReference>
<keyword evidence="3" id="KW-1185">Reference proteome</keyword>
<dbReference type="InterPro" id="IPR011032">
    <property type="entry name" value="GroES-like_sf"/>
</dbReference>
<organism evidence="2 3">
    <name type="scientific">Bifidobacterium criceti</name>
    <dbReference type="NCBI Taxonomy" id="1960969"/>
    <lineage>
        <taxon>Bacteria</taxon>
        <taxon>Bacillati</taxon>
        <taxon>Actinomycetota</taxon>
        <taxon>Actinomycetes</taxon>
        <taxon>Bifidobacteriales</taxon>
        <taxon>Bifidobacteriaceae</taxon>
        <taxon>Bifidobacterium</taxon>
    </lineage>
</organism>
<dbReference type="Pfam" id="PF00107">
    <property type="entry name" value="ADH_zinc_N"/>
    <property type="match status" value="1"/>
</dbReference>
<dbReference type="SUPFAM" id="SSF50129">
    <property type="entry name" value="GroES-like"/>
    <property type="match status" value="1"/>
</dbReference>
<dbReference type="InterPro" id="IPR052711">
    <property type="entry name" value="Zinc_ADH-like"/>
</dbReference>
<proteinExistence type="predicted"/>
<dbReference type="InterPro" id="IPR036291">
    <property type="entry name" value="NAD(P)-bd_dom_sf"/>
</dbReference>
<evidence type="ECO:0000259" key="1">
    <source>
        <dbReference type="SMART" id="SM00829"/>
    </source>
</evidence>
<dbReference type="RefSeq" id="WP_095614496.1">
    <property type="nucleotide sequence ID" value="NZ_MVOH01000006.1"/>
</dbReference>
<dbReference type="SUPFAM" id="SSF51735">
    <property type="entry name" value="NAD(P)-binding Rossmann-fold domains"/>
    <property type="match status" value="1"/>
</dbReference>
<dbReference type="Pfam" id="PF08240">
    <property type="entry name" value="ADH_N"/>
    <property type="match status" value="1"/>
</dbReference>
<feature type="domain" description="Enoyl reductase (ER)" evidence="1">
    <location>
        <begin position="13"/>
        <end position="330"/>
    </location>
</feature>
<evidence type="ECO:0000313" key="3">
    <source>
        <dbReference type="Proteomes" id="UP000218399"/>
    </source>
</evidence>
<name>A0A2A2EGY1_9BIFI</name>
<dbReference type="SMART" id="SM00829">
    <property type="entry name" value="PKS_ER"/>
    <property type="match status" value="1"/>
</dbReference>
<comment type="caution">
    <text evidence="2">The sequence shown here is derived from an EMBL/GenBank/DDBJ whole genome shotgun (WGS) entry which is preliminary data.</text>
</comment>
<dbReference type="PANTHER" id="PTHR45033:SF3">
    <property type="entry name" value="DEHYDROGENASE, PUTATIVE (AFU_ORTHOLOGUE AFUA_2G13270)-RELATED"/>
    <property type="match status" value="1"/>
</dbReference>
<dbReference type="EMBL" id="MVOH01000006">
    <property type="protein sequence ID" value="PAU68261.1"/>
    <property type="molecule type" value="Genomic_DNA"/>
</dbReference>